<protein>
    <submittedName>
        <fullName evidence="1">Uncharacterized protein</fullName>
    </submittedName>
</protein>
<name>A0ACC3YMG7_COLTU</name>
<comment type="caution">
    <text evidence="1">The sequence shown here is derived from an EMBL/GenBank/DDBJ whole genome shotgun (WGS) entry which is preliminary data.</text>
</comment>
<sequence length="210" mass="24421">MTAFKAQLFEAMRGQQATVEDLRQVGPRWPEGTHPQVDEVRKEVNDWFETFWNGDEKKTRRFQAADVGRLAGMCWPRAGYEGLRFAAMFMAWIFLWDDHFDNVKDVGVAREYCEETKRYITCCLGRDEADVENDVHDDEIFTAFRGVVSVPLRQKHNLRRRRVMLEQLLGYVDSVIQETEVLLSEELPSIQGYWGYRTQCSAGGPMLLLD</sequence>
<dbReference type="Proteomes" id="UP000805649">
    <property type="component" value="Unassembled WGS sequence"/>
</dbReference>
<evidence type="ECO:0000313" key="2">
    <source>
        <dbReference type="Proteomes" id="UP000805649"/>
    </source>
</evidence>
<proteinExistence type="predicted"/>
<keyword evidence="2" id="KW-1185">Reference proteome</keyword>
<reference evidence="1 2" key="1">
    <citation type="journal article" date="2020" name="Phytopathology">
        <title>Genome Sequence Resources of Colletotrichum truncatum, C. plurivorum, C. musicola, and C. sojae: Four Species Pathogenic to Soybean (Glycine max).</title>
        <authorList>
            <person name="Rogerio F."/>
            <person name="Boufleur T.R."/>
            <person name="Ciampi-Guillardi M."/>
            <person name="Sukno S.A."/>
            <person name="Thon M.R."/>
            <person name="Massola Junior N.S."/>
            <person name="Baroncelli R."/>
        </authorList>
    </citation>
    <scope>NUCLEOTIDE SEQUENCE [LARGE SCALE GENOMIC DNA]</scope>
    <source>
        <strain evidence="1 2">CMES1059</strain>
    </source>
</reference>
<accession>A0ACC3YMG7</accession>
<gene>
    <name evidence="1" type="ORF">CTRU02_212068</name>
</gene>
<dbReference type="EMBL" id="VUJX02000008">
    <property type="protein sequence ID" value="KAL0933105.1"/>
    <property type="molecule type" value="Genomic_DNA"/>
</dbReference>
<organism evidence="1 2">
    <name type="scientific">Colletotrichum truncatum</name>
    <name type="common">Anthracnose fungus</name>
    <name type="synonym">Colletotrichum capsici</name>
    <dbReference type="NCBI Taxonomy" id="5467"/>
    <lineage>
        <taxon>Eukaryota</taxon>
        <taxon>Fungi</taxon>
        <taxon>Dikarya</taxon>
        <taxon>Ascomycota</taxon>
        <taxon>Pezizomycotina</taxon>
        <taxon>Sordariomycetes</taxon>
        <taxon>Hypocreomycetidae</taxon>
        <taxon>Glomerellales</taxon>
        <taxon>Glomerellaceae</taxon>
        <taxon>Colletotrichum</taxon>
        <taxon>Colletotrichum truncatum species complex</taxon>
    </lineage>
</organism>
<evidence type="ECO:0000313" key="1">
    <source>
        <dbReference type="EMBL" id="KAL0933105.1"/>
    </source>
</evidence>